<evidence type="ECO:0000313" key="2">
    <source>
        <dbReference type="Proteomes" id="UP000075635"/>
    </source>
</evidence>
<proteinExistence type="predicted"/>
<organism evidence="1 2">
    <name type="scientific">Sorangium cellulosum</name>
    <name type="common">Polyangium cellulosum</name>
    <dbReference type="NCBI Taxonomy" id="56"/>
    <lineage>
        <taxon>Bacteria</taxon>
        <taxon>Pseudomonadati</taxon>
        <taxon>Myxococcota</taxon>
        <taxon>Polyangia</taxon>
        <taxon>Polyangiales</taxon>
        <taxon>Polyangiaceae</taxon>
        <taxon>Sorangium</taxon>
    </lineage>
</organism>
<gene>
    <name evidence="1" type="ORF">BE17_04635</name>
</gene>
<reference evidence="1 2" key="1">
    <citation type="submission" date="2014-02" db="EMBL/GenBank/DDBJ databases">
        <title>The small core and large imbalanced accessory genome model reveals a collaborative survival strategy of Sorangium cellulosum strains in nature.</title>
        <authorList>
            <person name="Han K."/>
            <person name="Peng R."/>
            <person name="Blom J."/>
            <person name="Li Y.-Z."/>
        </authorList>
    </citation>
    <scope>NUCLEOTIDE SEQUENCE [LARGE SCALE GENOMIC DNA]</scope>
    <source>
        <strain evidence="1 2">So0011-07</strain>
    </source>
</reference>
<protein>
    <recommendedName>
        <fullName evidence="3">Dickkopf N-terminal cysteine-rich domain-containing protein</fullName>
    </recommendedName>
</protein>
<sequence length="327" mass="33866">MLYPYDDDACYARRDDPYRNLAELTRNAREFRRQIRDGDPTRRVRHGIAGIMLLPLVAVIGCTDSPAHDFSVHDFHDAILGALCANLTACCGVTVPADACVDQLRSSMGAHPELQAEAVAAGRLEFREGPARACIDHMQALSCPDFEAMGASGAWPACDGAFVAKVATGGDCAVSAECADADTYCEVAIFAHLGTCVVKPGSGDPCTHECGDGLVCPSKRGSFCVAAKPNGQACESDRACLSGYCNDSGGETICSDPEANGQPCANDSQCKEGNCDTSSDPPVCAPKRPNGATCTAGDECANGACVDHQGSGVYTCASAASGCSISL</sequence>
<dbReference type="Proteomes" id="UP000075635">
    <property type="component" value="Unassembled WGS sequence"/>
</dbReference>
<dbReference type="AlphaFoldDB" id="A0A150SHA7"/>
<evidence type="ECO:0000313" key="1">
    <source>
        <dbReference type="EMBL" id="KYF91588.1"/>
    </source>
</evidence>
<comment type="caution">
    <text evidence="1">The sequence shown here is derived from an EMBL/GenBank/DDBJ whole genome shotgun (WGS) entry which is preliminary data.</text>
</comment>
<evidence type="ECO:0008006" key="3">
    <source>
        <dbReference type="Google" id="ProtNLM"/>
    </source>
</evidence>
<name>A0A150SHA7_SORCE</name>
<dbReference type="EMBL" id="JEMB01001006">
    <property type="protein sequence ID" value="KYF91588.1"/>
    <property type="molecule type" value="Genomic_DNA"/>
</dbReference>
<accession>A0A150SHA7</accession>